<evidence type="ECO:0000313" key="1">
    <source>
        <dbReference type="EMBL" id="AIC16464.1"/>
    </source>
</evidence>
<organism evidence="1 2">
    <name type="scientific">Nitrososphaera viennensis EN76</name>
    <dbReference type="NCBI Taxonomy" id="926571"/>
    <lineage>
        <taxon>Archaea</taxon>
        <taxon>Nitrososphaerota</taxon>
        <taxon>Nitrososphaeria</taxon>
        <taxon>Nitrososphaerales</taxon>
        <taxon>Nitrososphaeraceae</taxon>
        <taxon>Nitrososphaera</taxon>
    </lineage>
</organism>
<dbReference type="KEGG" id="nvn:NVIE_022030"/>
<name>A0A060HIR4_9ARCH</name>
<accession>A0A060HIR4</accession>
<reference evidence="1 2" key="1">
    <citation type="journal article" date="2014" name="Int. J. Syst. Evol. Microbiol.">
        <title>Nitrososphaera viennensis gen. nov., sp. nov., an aerobic and mesophilic, ammonia-oxidizing archaeon from soil and a member of the archaeal phylum Thaumarchaeota.</title>
        <authorList>
            <person name="Stieglmeier M."/>
            <person name="Klingl A."/>
            <person name="Alves R.J."/>
            <person name="Rittmann S.K."/>
            <person name="Melcher M."/>
            <person name="Leisch N."/>
            <person name="Schleper C."/>
        </authorList>
    </citation>
    <scope>NUCLEOTIDE SEQUENCE [LARGE SCALE GENOMIC DNA]</scope>
    <source>
        <strain evidence="1">EN76</strain>
    </source>
</reference>
<dbReference type="STRING" id="926571.NVIE_022030"/>
<protein>
    <submittedName>
        <fullName evidence="1">Uncharacterized protein</fullName>
    </submittedName>
</protein>
<gene>
    <name evidence="1" type="ORF">NVIE_022030</name>
</gene>
<sequence>MVAVCPSHRQHALLIVASPYTCQDEGQMAEYGARMEEFDRGVGAAQQADIEYERSGGEPIVLARYITFREFLSSYMDWRDKALNEGLEILKYESTSATASQQQSKWSDYYSSQGQQAFQKITDFVKSDKAPNLRKFGEEVASQESQFFSLISRAPLAWFQGQVQQYTYEFYTEMNSLEGKWKAMLEQDRSVDDRARNTSIQVLRLFDEVVRELVAERRSGEENVRYIVGQAKKVPGVPLPIKVLLVAVDKMLELAGRLKKSGEELARGYMDAYKLEESIVIVFTQTRQGVREFLAKTNLDSAIKEFNAINENSKGLADQCPTPRQKEDAKKFMEKAAGLVSGFLEKFRQEYNEFVSDNRGIFVGPVSDKTLDELLEVRDWQKSWDDIERFNIQSKLKEVYDDCVKTWQVDLDGLTDEQKKELKEFWDMELRRLHDGLYEVIEGSLWDRIKRSHLDDRRQLNDTTKNSKGGLE</sequence>
<dbReference type="HOGENOM" id="CLU_613396_0_0_2"/>
<keyword evidence="2" id="KW-1185">Reference proteome</keyword>
<proteinExistence type="predicted"/>
<evidence type="ECO:0000313" key="2">
    <source>
        <dbReference type="Proteomes" id="UP000027093"/>
    </source>
</evidence>
<dbReference type="EMBL" id="CP007536">
    <property type="protein sequence ID" value="AIC16464.1"/>
    <property type="molecule type" value="Genomic_DNA"/>
</dbReference>
<dbReference type="Proteomes" id="UP000027093">
    <property type="component" value="Chromosome"/>
</dbReference>
<dbReference type="AlphaFoldDB" id="A0A060HIR4"/>